<dbReference type="AlphaFoldDB" id="A0A517DSB5"/>
<reference evidence="1 2" key="1">
    <citation type="submission" date="2019-02" db="EMBL/GenBank/DDBJ databases">
        <title>Closed genome of Sporomusa termitida DSM 4440.</title>
        <authorList>
            <person name="Poehlein A."/>
            <person name="Daniel R."/>
        </authorList>
    </citation>
    <scope>NUCLEOTIDE SEQUENCE [LARGE SCALE GENOMIC DNA]</scope>
    <source>
        <strain evidence="1 2">DSM 4440</strain>
    </source>
</reference>
<protein>
    <submittedName>
        <fullName evidence="1">Uncharacterized protein</fullName>
    </submittedName>
</protein>
<sequence length="224" mass="24944">MALSEYKLNIRVVENNSKKIIAHELYDASTDIAGGMYAQLKDPDDNPLYLPITTNVANYFSSPLRFKNKSTGQIYAAKRVYVPPSQESTLEYDAYLYDLRGSVAWQNYTLGNFPFYVQNKSLPIKVTLRLTGWTNTWGGWANDVYTKIGVHIDGEPYLMNEAASYGKSGVINYNNAVIGDRITYILDAEGVHTIGLCIAANCSSKDGNACYVTSFEVRVEVEGD</sequence>
<keyword evidence="2" id="KW-1185">Reference proteome</keyword>
<dbReference type="KEGG" id="sted:SPTER_15580"/>
<name>A0A517DSB5_9FIRM</name>
<evidence type="ECO:0000313" key="1">
    <source>
        <dbReference type="EMBL" id="QDR80239.1"/>
    </source>
</evidence>
<proteinExistence type="predicted"/>
<accession>A0A517DSB5</accession>
<organism evidence="1 2">
    <name type="scientific">Sporomusa termitida</name>
    <dbReference type="NCBI Taxonomy" id="2377"/>
    <lineage>
        <taxon>Bacteria</taxon>
        <taxon>Bacillati</taxon>
        <taxon>Bacillota</taxon>
        <taxon>Negativicutes</taxon>
        <taxon>Selenomonadales</taxon>
        <taxon>Sporomusaceae</taxon>
        <taxon>Sporomusa</taxon>
    </lineage>
</organism>
<dbReference type="Proteomes" id="UP000320776">
    <property type="component" value="Chromosome"/>
</dbReference>
<dbReference type="OrthoDB" id="9830716at2"/>
<gene>
    <name evidence="1" type="ORF">SPTER_15580</name>
</gene>
<dbReference type="EMBL" id="CP036259">
    <property type="protein sequence ID" value="QDR80239.1"/>
    <property type="molecule type" value="Genomic_DNA"/>
</dbReference>
<evidence type="ECO:0000313" key="2">
    <source>
        <dbReference type="Proteomes" id="UP000320776"/>
    </source>
</evidence>